<dbReference type="RefSeq" id="WP_191145942.1">
    <property type="nucleotide sequence ID" value="NZ_JACXAF010000024.1"/>
</dbReference>
<keyword evidence="5" id="KW-1185">Reference proteome</keyword>
<proteinExistence type="inferred from homology"/>
<feature type="region of interest" description="Disordered" evidence="3">
    <location>
        <begin position="91"/>
        <end position="117"/>
    </location>
</feature>
<evidence type="ECO:0000313" key="5">
    <source>
        <dbReference type="Proteomes" id="UP000638014"/>
    </source>
</evidence>
<protein>
    <recommendedName>
        <fullName evidence="2">Macrodomain Ori protein</fullName>
    </recommendedName>
</protein>
<organism evidence="4 5">
    <name type="scientific">Neiella litorisoli</name>
    <dbReference type="NCBI Taxonomy" id="2771431"/>
    <lineage>
        <taxon>Bacteria</taxon>
        <taxon>Pseudomonadati</taxon>
        <taxon>Pseudomonadota</taxon>
        <taxon>Gammaproteobacteria</taxon>
        <taxon>Alteromonadales</taxon>
        <taxon>Echinimonadaceae</taxon>
        <taxon>Neiella</taxon>
    </lineage>
</organism>
<comment type="caution">
    <text evidence="4">The sequence shown here is derived from an EMBL/GenBank/DDBJ whole genome shotgun (WGS) entry which is preliminary data.</text>
</comment>
<dbReference type="Pfam" id="PF04219">
    <property type="entry name" value="DUF413"/>
    <property type="match status" value="1"/>
</dbReference>
<feature type="compositionally biased region" description="Acidic residues" evidence="3">
    <location>
        <begin position="103"/>
        <end position="117"/>
    </location>
</feature>
<gene>
    <name evidence="4" type="ORF">IC617_15725</name>
</gene>
<dbReference type="AlphaFoldDB" id="A0A8J6QKF6"/>
<sequence>MSQEMRMTLKKRFQDFRNYPYGFSRSGDFSLKESQVLEQHGKLAAALADDLITPETDEEQRLQAVIRGELSAESALEKVWMKYQKRINRPHVSALSAKTTRNDDDDDDDDIVIDDDD</sequence>
<evidence type="ECO:0000313" key="4">
    <source>
        <dbReference type="EMBL" id="MBD1390879.1"/>
    </source>
</evidence>
<name>A0A8J6QKF6_9GAMM</name>
<evidence type="ECO:0000256" key="3">
    <source>
        <dbReference type="SAM" id="MobiDB-lite"/>
    </source>
</evidence>
<accession>A0A8J6QKF6</accession>
<dbReference type="EMBL" id="JACXAF010000024">
    <property type="protein sequence ID" value="MBD1390879.1"/>
    <property type="molecule type" value="Genomic_DNA"/>
</dbReference>
<dbReference type="Proteomes" id="UP000638014">
    <property type="component" value="Unassembled WGS sequence"/>
</dbReference>
<reference evidence="4" key="1">
    <citation type="submission" date="2020-09" db="EMBL/GenBank/DDBJ databases">
        <title>A novel bacterium of genus Neiella, isolated from South China Sea.</title>
        <authorList>
            <person name="Huang H."/>
            <person name="Mo K."/>
            <person name="Hu Y."/>
        </authorList>
    </citation>
    <scope>NUCLEOTIDE SEQUENCE</scope>
    <source>
        <strain evidence="4">HB171785</strain>
    </source>
</reference>
<evidence type="ECO:0000256" key="1">
    <source>
        <dbReference type="ARBA" id="ARBA00093464"/>
    </source>
</evidence>
<comment type="similarity">
    <text evidence="1">Belongs to the MaoP family.</text>
</comment>
<dbReference type="InterPro" id="IPR007335">
    <property type="entry name" value="DUF413"/>
</dbReference>
<evidence type="ECO:0000256" key="2">
    <source>
        <dbReference type="ARBA" id="ARBA00093628"/>
    </source>
</evidence>